<dbReference type="Gene3D" id="3.90.320.10">
    <property type="match status" value="1"/>
</dbReference>
<sequence length="119" mass="13387">MVLRLPQQRYLVVDYKTNHLGATAADYSVDRLTEAMLHSDYPLQALLYVVVLHRFLRWRQPGYDPRRHLGGVLYLFVRGMCGAGTPIRDGHPAGVFGWRAPADLVVALSDLLDDGRRAA</sequence>
<dbReference type="AlphaFoldDB" id="A0A1V3WH82"/>
<protein>
    <submittedName>
        <fullName evidence="1">Putative aTP-dependent exoDNAse beta subunit</fullName>
    </submittedName>
</protein>
<dbReference type="SUPFAM" id="SSF52980">
    <property type="entry name" value="Restriction endonuclease-like"/>
    <property type="match status" value="1"/>
</dbReference>
<accession>A0A1V3WH82</accession>
<evidence type="ECO:0000313" key="2">
    <source>
        <dbReference type="Proteomes" id="UP000189229"/>
    </source>
</evidence>
<dbReference type="InterPro" id="IPR011604">
    <property type="entry name" value="PDDEXK-like_dom_sf"/>
</dbReference>
<dbReference type="CDD" id="cd22352">
    <property type="entry name" value="RecB_C-like"/>
    <property type="match status" value="1"/>
</dbReference>
<dbReference type="EMBL" id="MVBM01000010">
    <property type="protein sequence ID" value="OOK65641.1"/>
    <property type="molecule type" value="Genomic_DNA"/>
</dbReference>
<evidence type="ECO:0000313" key="1">
    <source>
        <dbReference type="EMBL" id="OOK65641.1"/>
    </source>
</evidence>
<dbReference type="InterPro" id="IPR011335">
    <property type="entry name" value="Restrct_endonuc-II-like"/>
</dbReference>
<dbReference type="Proteomes" id="UP000189229">
    <property type="component" value="Unassembled WGS sequence"/>
</dbReference>
<name>A0A1V3WH82_MYCKA</name>
<organism evidence="1 2">
    <name type="scientific">Mycobacterium kansasii</name>
    <dbReference type="NCBI Taxonomy" id="1768"/>
    <lineage>
        <taxon>Bacteria</taxon>
        <taxon>Bacillati</taxon>
        <taxon>Actinomycetota</taxon>
        <taxon>Actinomycetes</taxon>
        <taxon>Mycobacteriales</taxon>
        <taxon>Mycobacteriaceae</taxon>
        <taxon>Mycobacterium</taxon>
    </lineage>
</organism>
<reference evidence="1 2" key="1">
    <citation type="submission" date="2017-02" db="EMBL/GenBank/DDBJ databases">
        <title>Complete genome sequences of Mycobacterium kansasii strains isolated from rhesus macaques.</title>
        <authorList>
            <person name="Panda A."/>
            <person name="Nagaraj S."/>
            <person name="Zhao X."/>
            <person name="Tettelin H."/>
            <person name="Detolla L.J."/>
        </authorList>
    </citation>
    <scope>NUCLEOTIDE SEQUENCE [LARGE SCALE GENOMIC DNA]</scope>
    <source>
        <strain evidence="1 2">11-3813</strain>
    </source>
</reference>
<comment type="caution">
    <text evidence="1">The sequence shown here is derived from an EMBL/GenBank/DDBJ whole genome shotgun (WGS) entry which is preliminary data.</text>
</comment>
<proteinExistence type="predicted"/>
<gene>
    <name evidence="1" type="ORF">BZL30_8590</name>
</gene>